<keyword evidence="1" id="KW-0812">Transmembrane</keyword>
<evidence type="ECO:0000256" key="1">
    <source>
        <dbReference type="SAM" id="Phobius"/>
    </source>
</evidence>
<feature type="transmembrane region" description="Helical" evidence="1">
    <location>
        <begin position="135"/>
        <end position="154"/>
    </location>
</feature>
<evidence type="ECO:0000313" key="2">
    <source>
        <dbReference type="EMBL" id="NYB75955.1"/>
    </source>
</evidence>
<organism evidence="2 3">
    <name type="scientific">Sedimentibacter hydroxybenzoicus DSM 7310</name>
    <dbReference type="NCBI Taxonomy" id="1123245"/>
    <lineage>
        <taxon>Bacteria</taxon>
        <taxon>Bacillati</taxon>
        <taxon>Bacillota</taxon>
        <taxon>Tissierellia</taxon>
        <taxon>Sedimentibacter</taxon>
    </lineage>
</organism>
<dbReference type="AlphaFoldDB" id="A0A974GY87"/>
<comment type="caution">
    <text evidence="2">The sequence shown here is derived from an EMBL/GenBank/DDBJ whole genome shotgun (WGS) entry which is preliminary data.</text>
</comment>
<dbReference type="EMBL" id="JACBNQ010000034">
    <property type="protein sequence ID" value="NYB75955.1"/>
    <property type="molecule type" value="Genomic_DNA"/>
</dbReference>
<feature type="transmembrane region" description="Helical" evidence="1">
    <location>
        <begin position="20"/>
        <end position="41"/>
    </location>
</feature>
<evidence type="ECO:0000313" key="3">
    <source>
        <dbReference type="Proteomes" id="UP000611629"/>
    </source>
</evidence>
<protein>
    <submittedName>
        <fullName evidence="2">Uncharacterized protein</fullName>
    </submittedName>
</protein>
<keyword evidence="1" id="KW-0472">Membrane</keyword>
<feature type="transmembrane region" description="Helical" evidence="1">
    <location>
        <begin position="53"/>
        <end position="71"/>
    </location>
</feature>
<gene>
    <name evidence="2" type="ORF">HZF24_17545</name>
</gene>
<keyword evidence="3" id="KW-1185">Reference proteome</keyword>
<name>A0A974GY87_SEDHY</name>
<proteinExistence type="predicted"/>
<sequence>MEFDKILYEYYINKSYDKLFFYYLGYLVILLLFGILSIWVIKKIGENEKSSVYVYPAFIFIMGLPLFIFISDFNYKIILSFSLYFLYSFCGKKNFIKLYNMLSQKNKYYGLLSIIAVHMPLVILLLIQIYSTNNIVNVSAYIIIVFLSVILLFINKKIQ</sequence>
<reference evidence="2" key="1">
    <citation type="submission" date="2020-07" db="EMBL/GenBank/DDBJ databases">
        <title>Genomic analysis of a strain of Sedimentibacter Hydroxybenzoicus DSM7310.</title>
        <authorList>
            <person name="Ma S."/>
        </authorList>
    </citation>
    <scope>NUCLEOTIDE SEQUENCE</scope>
    <source>
        <strain evidence="2">DSM 7310</strain>
    </source>
</reference>
<dbReference type="Proteomes" id="UP000611629">
    <property type="component" value="Unassembled WGS sequence"/>
</dbReference>
<feature type="transmembrane region" description="Helical" evidence="1">
    <location>
        <begin position="108"/>
        <end position="129"/>
    </location>
</feature>
<accession>A0A974GY87</accession>
<dbReference type="RefSeq" id="WP_179239672.1">
    <property type="nucleotide sequence ID" value="NZ_JACBNQ010000034.1"/>
</dbReference>
<keyword evidence="1" id="KW-1133">Transmembrane helix</keyword>